<protein>
    <submittedName>
        <fullName evidence="3">5' nucleotidase, deoxy (Pyrimidine), cytosolic type C protein</fullName>
    </submittedName>
</protein>
<dbReference type="InterPro" id="IPR036412">
    <property type="entry name" value="HAD-like_sf"/>
</dbReference>
<dbReference type="InterPro" id="IPR010708">
    <property type="entry name" value="5'(3')-deoxyribonucleotidase"/>
</dbReference>
<reference evidence="3 4" key="1">
    <citation type="submission" date="2016-05" db="EMBL/GenBank/DDBJ databases">
        <title>Microbial solvent formation.</title>
        <authorList>
            <person name="Poehlein A."/>
            <person name="Montoya Solano J.D."/>
            <person name="Flitsch S."/>
            <person name="Krabben P."/>
            <person name="Duerre P."/>
            <person name="Daniel R."/>
        </authorList>
    </citation>
    <scope>NUCLEOTIDE SEQUENCE [LARGE SCALE GENOMIC DNA]</scope>
    <source>
        <strain evidence="3 4">DSM 2619</strain>
    </source>
</reference>
<dbReference type="EMBL" id="LZZM01000237">
    <property type="protein sequence ID" value="OOM70714.1"/>
    <property type="molecule type" value="Genomic_DNA"/>
</dbReference>
<accession>A0A1S8SZJ5</accession>
<dbReference type="STRING" id="29367.CLPUN_51790"/>
<proteinExistence type="inferred from homology"/>
<comment type="similarity">
    <text evidence="1">Belongs to the 5'(3')-deoxyribonucleotidase family.</text>
</comment>
<feature type="active site" description="Proton donor" evidence="2">
    <location>
        <position position="9"/>
    </location>
</feature>
<evidence type="ECO:0000313" key="3">
    <source>
        <dbReference type="EMBL" id="OOM70714.1"/>
    </source>
</evidence>
<dbReference type="Pfam" id="PF06941">
    <property type="entry name" value="NT5C"/>
    <property type="match status" value="1"/>
</dbReference>
<feature type="active site" description="Nucleophile" evidence="2">
    <location>
        <position position="7"/>
    </location>
</feature>
<comment type="caution">
    <text evidence="3">The sequence shown here is derived from an EMBL/GenBank/DDBJ whole genome shotgun (WGS) entry which is preliminary data.</text>
</comment>
<dbReference type="AlphaFoldDB" id="A0A1S8SZJ5"/>
<evidence type="ECO:0000256" key="2">
    <source>
        <dbReference type="PIRSR" id="PIRSR610708-1"/>
    </source>
</evidence>
<dbReference type="RefSeq" id="WP_077850062.1">
    <property type="nucleotide sequence ID" value="NZ_LZZM01000237.1"/>
</dbReference>
<dbReference type="Gene3D" id="3.40.50.1000">
    <property type="entry name" value="HAD superfamily/HAD-like"/>
    <property type="match status" value="1"/>
</dbReference>
<evidence type="ECO:0000256" key="1">
    <source>
        <dbReference type="ARBA" id="ARBA00009589"/>
    </source>
</evidence>
<dbReference type="GO" id="GO:0008253">
    <property type="term" value="F:5'-nucleotidase activity"/>
    <property type="evidence" value="ECO:0007669"/>
    <property type="project" value="InterPro"/>
</dbReference>
<dbReference type="OrthoDB" id="278110at2"/>
<dbReference type="SUPFAM" id="SSF56784">
    <property type="entry name" value="HAD-like"/>
    <property type="match status" value="1"/>
</dbReference>
<organism evidence="3 4">
    <name type="scientific">Clostridium puniceum</name>
    <dbReference type="NCBI Taxonomy" id="29367"/>
    <lineage>
        <taxon>Bacteria</taxon>
        <taxon>Bacillati</taxon>
        <taxon>Bacillota</taxon>
        <taxon>Clostridia</taxon>
        <taxon>Eubacteriales</taxon>
        <taxon>Clostridiaceae</taxon>
        <taxon>Clostridium</taxon>
    </lineage>
</organism>
<gene>
    <name evidence="3" type="ORF">CLPUN_51790</name>
</gene>
<sequence>MNKIFIDFDCTISDSVKTYCNVYNLLYKEQDGFIKANHSKVNRYDLKDQCNLVEHQEDIFSSGEFFKHLEFMPYAKEVIERLGSKYELAICSIGTLDNISLKAKWIRANLSFINNVILISNIVKSQGIKTDKSIVNMEDSIFIDDHSENLLSSNAKLKICFGKEYEWNKNWTGQRCLDWREVEKLLL</sequence>
<dbReference type="InterPro" id="IPR023214">
    <property type="entry name" value="HAD_sf"/>
</dbReference>
<dbReference type="GO" id="GO:0009264">
    <property type="term" value="P:deoxyribonucleotide catabolic process"/>
    <property type="evidence" value="ECO:0007669"/>
    <property type="project" value="InterPro"/>
</dbReference>
<evidence type="ECO:0000313" key="4">
    <source>
        <dbReference type="Proteomes" id="UP000190890"/>
    </source>
</evidence>
<keyword evidence="4" id="KW-1185">Reference proteome</keyword>
<dbReference type="Proteomes" id="UP000190890">
    <property type="component" value="Unassembled WGS sequence"/>
</dbReference>
<name>A0A1S8SZJ5_9CLOT</name>